<evidence type="ECO:0000256" key="1">
    <source>
        <dbReference type="SAM" id="SignalP"/>
    </source>
</evidence>
<name>A0AAQ4EDP2_AMBAM</name>
<gene>
    <name evidence="2" type="ORF">V5799_023972</name>
</gene>
<keyword evidence="1" id="KW-0732">Signal</keyword>
<accession>A0AAQ4EDP2</accession>
<keyword evidence="3" id="KW-1185">Reference proteome</keyword>
<evidence type="ECO:0008006" key="4">
    <source>
        <dbReference type="Google" id="ProtNLM"/>
    </source>
</evidence>
<sequence length="108" mass="11760">MGLVANLGCAALTFILFQGLFKTSQSFVIDKDAGNVTVCENATKSPAECETDVDCFGAVVPEVDFRGFKAPAGTAGICNCTCYRFGNHKSYCVIVPPEEEYDYDKYYV</sequence>
<feature type="signal peptide" evidence="1">
    <location>
        <begin position="1"/>
        <end position="26"/>
    </location>
</feature>
<protein>
    <recommendedName>
        <fullName evidence="4">Evasin</fullName>
    </recommendedName>
</protein>
<evidence type="ECO:0000313" key="2">
    <source>
        <dbReference type="EMBL" id="KAK8772784.1"/>
    </source>
</evidence>
<dbReference type="Proteomes" id="UP001321473">
    <property type="component" value="Unassembled WGS sequence"/>
</dbReference>
<feature type="chain" id="PRO_5042837459" description="Evasin" evidence="1">
    <location>
        <begin position="27"/>
        <end position="108"/>
    </location>
</feature>
<comment type="caution">
    <text evidence="2">The sequence shown here is derived from an EMBL/GenBank/DDBJ whole genome shotgun (WGS) entry which is preliminary data.</text>
</comment>
<evidence type="ECO:0000313" key="3">
    <source>
        <dbReference type="Proteomes" id="UP001321473"/>
    </source>
</evidence>
<reference evidence="2 3" key="1">
    <citation type="journal article" date="2023" name="Arcadia Sci">
        <title>De novo assembly of a long-read Amblyomma americanum tick genome.</title>
        <authorList>
            <person name="Chou S."/>
            <person name="Poskanzer K.E."/>
            <person name="Rollins M."/>
            <person name="Thuy-Boun P.S."/>
        </authorList>
    </citation>
    <scope>NUCLEOTIDE SEQUENCE [LARGE SCALE GENOMIC DNA]</scope>
    <source>
        <strain evidence="2">F_SG_1</strain>
        <tissue evidence="2">Salivary glands</tissue>
    </source>
</reference>
<dbReference type="EMBL" id="JARKHS020017812">
    <property type="protein sequence ID" value="KAK8772784.1"/>
    <property type="molecule type" value="Genomic_DNA"/>
</dbReference>
<proteinExistence type="predicted"/>
<dbReference type="AlphaFoldDB" id="A0AAQ4EDP2"/>
<organism evidence="2 3">
    <name type="scientific">Amblyomma americanum</name>
    <name type="common">Lone star tick</name>
    <dbReference type="NCBI Taxonomy" id="6943"/>
    <lineage>
        <taxon>Eukaryota</taxon>
        <taxon>Metazoa</taxon>
        <taxon>Ecdysozoa</taxon>
        <taxon>Arthropoda</taxon>
        <taxon>Chelicerata</taxon>
        <taxon>Arachnida</taxon>
        <taxon>Acari</taxon>
        <taxon>Parasitiformes</taxon>
        <taxon>Ixodida</taxon>
        <taxon>Ixodoidea</taxon>
        <taxon>Ixodidae</taxon>
        <taxon>Amblyomminae</taxon>
        <taxon>Amblyomma</taxon>
    </lineage>
</organism>